<dbReference type="PANTHER" id="PTHR36039:SF2">
    <property type="entry name" value="RNA LIGASE_CYCLIC NUCLEOTIDE PHOSPHODIESTERASE FAMILY PROTEIN"/>
    <property type="match status" value="1"/>
</dbReference>
<dbReference type="Proteomes" id="UP000182788">
    <property type="component" value="Unassembled WGS sequence"/>
</dbReference>
<sequence>MYGVIAKFDEKTEQIIKDIWRELREKSISFYADEVVNRVPHITLASYNEIDKNEFIEQIDKFYDDKVGFEITFNSIGSFLNSGTLFLSPTINRQLLEFHSNHHKNFIKYNDNPNSLYLPDKWLPHCTLANRLTPEKLSEAFTYCLKRNDTIKGMIEEIAILEIVCKNNVPIIFSKRLNNN</sequence>
<proteinExistence type="predicted"/>
<protein>
    <recommendedName>
        <fullName evidence="3">2'-5' RNA ligase</fullName>
    </recommendedName>
</protein>
<dbReference type="Pfam" id="PF13563">
    <property type="entry name" value="2_5_RNA_ligase2"/>
    <property type="match status" value="1"/>
</dbReference>
<organism evidence="1 2">
    <name type="scientific">Bacillus paramycoides</name>
    <dbReference type="NCBI Taxonomy" id="2026194"/>
    <lineage>
        <taxon>Bacteria</taxon>
        <taxon>Bacillati</taxon>
        <taxon>Bacillota</taxon>
        <taxon>Bacilli</taxon>
        <taxon>Bacillales</taxon>
        <taxon>Bacillaceae</taxon>
        <taxon>Bacillus</taxon>
        <taxon>Bacillus cereus group</taxon>
    </lineage>
</organism>
<accession>A0A1J9UDS8</accession>
<name>A0A1J9UDS8_9BACI</name>
<evidence type="ECO:0000313" key="1">
    <source>
        <dbReference type="EMBL" id="OJD76209.1"/>
    </source>
</evidence>
<evidence type="ECO:0008006" key="3">
    <source>
        <dbReference type="Google" id="ProtNLM"/>
    </source>
</evidence>
<gene>
    <name evidence="1" type="ORF">BAU28_03415</name>
</gene>
<dbReference type="EMBL" id="MAOI01000090">
    <property type="protein sequence ID" value="OJD76209.1"/>
    <property type="molecule type" value="Genomic_DNA"/>
</dbReference>
<dbReference type="Gene3D" id="3.90.1140.10">
    <property type="entry name" value="Cyclic phosphodiesterase"/>
    <property type="match status" value="1"/>
</dbReference>
<dbReference type="SUPFAM" id="SSF55144">
    <property type="entry name" value="LigT-like"/>
    <property type="match status" value="1"/>
</dbReference>
<reference evidence="1 2" key="1">
    <citation type="submission" date="2016-06" db="EMBL/GenBank/DDBJ databases">
        <title>First insights into the genetic diversity and population structure of in the Bacillus cereus group bacteria from diverse marine environments.</title>
        <authorList>
            <person name="Liu Y."/>
            <person name="Lai Q."/>
            <person name="Shao Z."/>
        </authorList>
    </citation>
    <scope>NUCLEOTIDE SEQUENCE [LARGE SCALE GENOMIC DNA]</scope>
    <source>
        <strain evidence="1 2">NH24A2</strain>
    </source>
</reference>
<dbReference type="PANTHER" id="PTHR36039">
    <property type="match status" value="1"/>
</dbReference>
<dbReference type="InterPro" id="IPR009097">
    <property type="entry name" value="Cyclic_Pdiesterase"/>
</dbReference>
<comment type="caution">
    <text evidence="1">The sequence shown here is derived from an EMBL/GenBank/DDBJ whole genome shotgun (WGS) entry which is preliminary data.</text>
</comment>
<dbReference type="GeneID" id="87593718"/>
<dbReference type="AlphaFoldDB" id="A0A1J9UDS8"/>
<dbReference type="RefSeq" id="WP_071719774.1">
    <property type="nucleotide sequence ID" value="NZ_CBCSHB010000001.1"/>
</dbReference>
<evidence type="ECO:0000313" key="2">
    <source>
        <dbReference type="Proteomes" id="UP000182788"/>
    </source>
</evidence>